<evidence type="ECO:0000313" key="2">
    <source>
        <dbReference type="EMBL" id="CAJ2504335.1"/>
    </source>
</evidence>
<name>A0AAI8YGU1_9PEZI</name>
<dbReference type="PANTHER" id="PTHR23024:SF242">
    <property type="entry name" value="ALPHA_BETA HYDROLASE FOLD-3 DOMAIN-CONTAINING PROTEIN-RELATED"/>
    <property type="match status" value="1"/>
</dbReference>
<dbReference type="Gene3D" id="3.40.50.1820">
    <property type="entry name" value="alpha/beta hydrolase"/>
    <property type="match status" value="1"/>
</dbReference>
<dbReference type="InterPro" id="IPR050466">
    <property type="entry name" value="Carboxylest/Gibb_receptor"/>
</dbReference>
<dbReference type="GO" id="GO:0016787">
    <property type="term" value="F:hydrolase activity"/>
    <property type="evidence" value="ECO:0007669"/>
    <property type="project" value="InterPro"/>
</dbReference>
<sequence length="306" mass="33349">MAQSSNTGQGTVMAFLRYLYLVSIARLLRLLARLVAGLPKPSPDDVVIFPSRDRGRNIKAHIYKPAVTSKRPGPVLLNLHGSGFILPAHGSDDEFCRRVARETNYTVVDLQYRLAPENPFPAALHDVEDAVQWILKHGDDYDARQFAISGFSAGGNLALAASGVVFAKDTFRSVLTFYPSTNKAQDPAERKTPDTTGKVIPPAISRLFDACYLPPGTDRKQPLASPGFAPMDKFPQNVLVVTAAQDNLCFEAETLAAKVDAAGGRNVVVRRMEQCGHGWDKTAKQGTVQGQAKDNAYTLAIEILQR</sequence>
<organism evidence="2 3">
    <name type="scientific">Anthostomella pinea</name>
    <dbReference type="NCBI Taxonomy" id="933095"/>
    <lineage>
        <taxon>Eukaryota</taxon>
        <taxon>Fungi</taxon>
        <taxon>Dikarya</taxon>
        <taxon>Ascomycota</taxon>
        <taxon>Pezizomycotina</taxon>
        <taxon>Sordariomycetes</taxon>
        <taxon>Xylariomycetidae</taxon>
        <taxon>Xylariales</taxon>
        <taxon>Xylariaceae</taxon>
        <taxon>Anthostomella</taxon>
    </lineage>
</organism>
<evidence type="ECO:0000259" key="1">
    <source>
        <dbReference type="Pfam" id="PF07859"/>
    </source>
</evidence>
<gene>
    <name evidence="2" type="ORF">KHLLAP_LOCUS4803</name>
</gene>
<dbReference type="InterPro" id="IPR013094">
    <property type="entry name" value="AB_hydrolase_3"/>
</dbReference>
<feature type="domain" description="Alpha/beta hydrolase fold-3" evidence="1">
    <location>
        <begin position="76"/>
        <end position="279"/>
    </location>
</feature>
<dbReference type="SUPFAM" id="SSF53474">
    <property type="entry name" value="alpha/beta-Hydrolases"/>
    <property type="match status" value="1"/>
</dbReference>
<comment type="caution">
    <text evidence="2">The sequence shown here is derived from an EMBL/GenBank/DDBJ whole genome shotgun (WGS) entry which is preliminary data.</text>
</comment>
<dbReference type="PANTHER" id="PTHR23024">
    <property type="entry name" value="ARYLACETAMIDE DEACETYLASE"/>
    <property type="match status" value="1"/>
</dbReference>
<keyword evidence="3" id="KW-1185">Reference proteome</keyword>
<reference evidence="2" key="1">
    <citation type="submission" date="2023-10" db="EMBL/GenBank/DDBJ databases">
        <authorList>
            <person name="Hackl T."/>
        </authorList>
    </citation>
    <scope>NUCLEOTIDE SEQUENCE</scope>
</reference>
<protein>
    <submittedName>
        <fullName evidence="2">Uu.00g117290.m01.CDS01</fullName>
    </submittedName>
</protein>
<dbReference type="Pfam" id="PF07859">
    <property type="entry name" value="Abhydrolase_3"/>
    <property type="match status" value="1"/>
</dbReference>
<dbReference type="AlphaFoldDB" id="A0AAI8YGU1"/>
<dbReference type="EMBL" id="CAUWAG010000006">
    <property type="protein sequence ID" value="CAJ2504335.1"/>
    <property type="molecule type" value="Genomic_DNA"/>
</dbReference>
<proteinExistence type="predicted"/>
<accession>A0AAI8YGU1</accession>
<evidence type="ECO:0000313" key="3">
    <source>
        <dbReference type="Proteomes" id="UP001295740"/>
    </source>
</evidence>
<dbReference type="InterPro" id="IPR029058">
    <property type="entry name" value="AB_hydrolase_fold"/>
</dbReference>
<dbReference type="Proteomes" id="UP001295740">
    <property type="component" value="Unassembled WGS sequence"/>
</dbReference>